<evidence type="ECO:0000256" key="1">
    <source>
        <dbReference type="ARBA" id="ARBA00012513"/>
    </source>
</evidence>
<dbReference type="GO" id="GO:0005737">
    <property type="term" value="C:cytoplasm"/>
    <property type="evidence" value="ECO:0007669"/>
    <property type="project" value="TreeGrafter"/>
</dbReference>
<dbReference type="SUPFAM" id="SSF56112">
    <property type="entry name" value="Protein kinase-like (PK-like)"/>
    <property type="match status" value="1"/>
</dbReference>
<dbReference type="AlphaFoldDB" id="A0AAN6JH10"/>
<dbReference type="GO" id="GO:0000147">
    <property type="term" value="P:actin cortical patch assembly"/>
    <property type="evidence" value="ECO:0007669"/>
    <property type="project" value="TreeGrafter"/>
</dbReference>
<proteinExistence type="predicted"/>
<protein>
    <recommendedName>
        <fullName evidence="1">non-specific serine/threonine protein kinase</fullName>
        <ecNumber evidence="1">2.7.11.1</ecNumber>
    </recommendedName>
</protein>
<dbReference type="InterPro" id="IPR000719">
    <property type="entry name" value="Prot_kinase_dom"/>
</dbReference>
<name>A0AAN6JH10_9BASI</name>
<feature type="compositionally biased region" description="Pro residues" evidence="9">
    <location>
        <begin position="584"/>
        <end position="593"/>
    </location>
</feature>
<accession>A0AAN6JH10</accession>
<evidence type="ECO:0000256" key="4">
    <source>
        <dbReference type="ARBA" id="ARBA00022741"/>
    </source>
</evidence>
<feature type="region of interest" description="Disordered" evidence="9">
    <location>
        <begin position="611"/>
        <end position="687"/>
    </location>
</feature>
<evidence type="ECO:0000256" key="6">
    <source>
        <dbReference type="ARBA" id="ARBA00022840"/>
    </source>
</evidence>
<comment type="catalytic activity">
    <reaction evidence="7">
        <text>L-threonyl-[protein] + ATP = O-phospho-L-threonyl-[protein] + ADP + H(+)</text>
        <dbReference type="Rhea" id="RHEA:46608"/>
        <dbReference type="Rhea" id="RHEA-COMP:11060"/>
        <dbReference type="Rhea" id="RHEA-COMP:11605"/>
        <dbReference type="ChEBI" id="CHEBI:15378"/>
        <dbReference type="ChEBI" id="CHEBI:30013"/>
        <dbReference type="ChEBI" id="CHEBI:30616"/>
        <dbReference type="ChEBI" id="CHEBI:61977"/>
        <dbReference type="ChEBI" id="CHEBI:456216"/>
        <dbReference type="EC" id="2.7.11.1"/>
    </reaction>
</comment>
<gene>
    <name evidence="11" type="primary">AKL1</name>
    <name evidence="11" type="ORF">OC842_007097</name>
</gene>
<dbReference type="InterPro" id="IPR011009">
    <property type="entry name" value="Kinase-like_dom_sf"/>
</dbReference>
<comment type="catalytic activity">
    <reaction evidence="8">
        <text>L-seryl-[protein] + ATP = O-phospho-L-seryl-[protein] + ADP + H(+)</text>
        <dbReference type="Rhea" id="RHEA:17989"/>
        <dbReference type="Rhea" id="RHEA-COMP:9863"/>
        <dbReference type="Rhea" id="RHEA-COMP:11604"/>
        <dbReference type="ChEBI" id="CHEBI:15378"/>
        <dbReference type="ChEBI" id="CHEBI:29999"/>
        <dbReference type="ChEBI" id="CHEBI:30616"/>
        <dbReference type="ChEBI" id="CHEBI:83421"/>
        <dbReference type="ChEBI" id="CHEBI:456216"/>
        <dbReference type="EC" id="2.7.11.1"/>
    </reaction>
</comment>
<feature type="compositionally biased region" description="Polar residues" evidence="9">
    <location>
        <begin position="818"/>
        <end position="832"/>
    </location>
</feature>
<dbReference type="EC" id="2.7.11.1" evidence="1"/>
<evidence type="ECO:0000259" key="10">
    <source>
        <dbReference type="PROSITE" id="PS50011"/>
    </source>
</evidence>
<feature type="compositionally biased region" description="Pro residues" evidence="9">
    <location>
        <begin position="411"/>
        <end position="420"/>
    </location>
</feature>
<evidence type="ECO:0000256" key="3">
    <source>
        <dbReference type="ARBA" id="ARBA00022679"/>
    </source>
</evidence>
<feature type="region of interest" description="Disordered" evidence="9">
    <location>
        <begin position="771"/>
        <end position="792"/>
    </location>
</feature>
<feature type="region of interest" description="Disordered" evidence="9">
    <location>
        <begin position="501"/>
        <end position="550"/>
    </location>
</feature>
<feature type="compositionally biased region" description="Low complexity" evidence="9">
    <location>
        <begin position="395"/>
        <end position="410"/>
    </location>
</feature>
<keyword evidence="2 11" id="KW-0723">Serine/threonine-protein kinase</keyword>
<feature type="compositionally biased region" description="Basic and acidic residues" evidence="9">
    <location>
        <begin position="611"/>
        <end position="621"/>
    </location>
</feature>
<dbReference type="PROSITE" id="PS50011">
    <property type="entry name" value="PROTEIN_KINASE_DOM"/>
    <property type="match status" value="1"/>
</dbReference>
<dbReference type="Pfam" id="PF00069">
    <property type="entry name" value="Pkinase"/>
    <property type="match status" value="1"/>
</dbReference>
<feature type="compositionally biased region" description="Pro residues" evidence="9">
    <location>
        <begin position="778"/>
        <end position="788"/>
    </location>
</feature>
<evidence type="ECO:0000256" key="2">
    <source>
        <dbReference type="ARBA" id="ARBA00022527"/>
    </source>
</evidence>
<dbReference type="Proteomes" id="UP001176521">
    <property type="component" value="Unassembled WGS sequence"/>
</dbReference>
<evidence type="ECO:0000256" key="5">
    <source>
        <dbReference type="ARBA" id="ARBA00022777"/>
    </source>
</evidence>
<feature type="region of interest" description="Disordered" evidence="9">
    <location>
        <begin position="804"/>
        <end position="902"/>
    </location>
</feature>
<dbReference type="EMBL" id="JAPDMQ010000795">
    <property type="protein sequence ID" value="KAK0520448.1"/>
    <property type="molecule type" value="Genomic_DNA"/>
</dbReference>
<organism evidence="11 12">
    <name type="scientific">Tilletia horrida</name>
    <dbReference type="NCBI Taxonomy" id="155126"/>
    <lineage>
        <taxon>Eukaryota</taxon>
        <taxon>Fungi</taxon>
        <taxon>Dikarya</taxon>
        <taxon>Basidiomycota</taxon>
        <taxon>Ustilaginomycotina</taxon>
        <taxon>Exobasidiomycetes</taxon>
        <taxon>Tilletiales</taxon>
        <taxon>Tilletiaceae</taxon>
        <taxon>Tilletia</taxon>
    </lineage>
</organism>
<feature type="region of interest" description="Disordered" evidence="9">
    <location>
        <begin position="392"/>
        <end position="424"/>
    </location>
</feature>
<feature type="compositionally biased region" description="Basic and acidic residues" evidence="9">
    <location>
        <begin position="641"/>
        <end position="665"/>
    </location>
</feature>
<evidence type="ECO:0000313" key="12">
    <source>
        <dbReference type="Proteomes" id="UP001176521"/>
    </source>
</evidence>
<reference evidence="11" key="1">
    <citation type="journal article" date="2023" name="PhytoFront">
        <title>Draft Genome Resources of Seven Strains of Tilletia horrida, Causal Agent of Kernel Smut of Rice.</title>
        <authorList>
            <person name="Khanal S."/>
            <person name="Antony Babu S."/>
            <person name="Zhou X.G."/>
        </authorList>
    </citation>
    <scope>NUCLEOTIDE SEQUENCE</scope>
    <source>
        <strain evidence="11">TX3</strain>
    </source>
</reference>
<feature type="region of interest" description="Disordered" evidence="9">
    <location>
        <begin position="439"/>
        <end position="460"/>
    </location>
</feature>
<dbReference type="Gene3D" id="1.10.510.10">
    <property type="entry name" value="Transferase(Phosphotransferase) domain 1"/>
    <property type="match status" value="1"/>
</dbReference>
<sequence length="902" mass="95313">MAAVSAPHTQPPLGSGPLGTLAPGTLVRVGAYTCTIKRYLSQGGFAHVYLVSVPSPIPMPSPAKPTTLLVLKRMAVPDKEALVIVRNEVETHKQLRSHPYIAHFLEASASTIPSPAGSPAGAPVGGYEIFILMEYCPGGGLIDLMNARLRNRLRESEILHIFSQVCEGVAHMHHQNPPILHRDLKVENILLVPPPTANGPPSTLASCANHAESISFKLCDFGSAVSIKSRSPPANMDAARALEADLNRHTTLQYRAPEMVDVYRRPPIAIGEPADVWALGVLLYKLCYYTTPFEENGGGPLAILNVRYRFPPQPSYSESLKAIIKSILVERPESRPTIDQLRVSIARLRNVAPPSEALKRLAAEQTKSIQADLHDDLQSAASRFPPLEQIGTGKASIASSSSSSASTVPSPASPALPPLPSRAAARQAAIADDLISFRDDVPSSGSGRNHVDGQVASAKAELDRELRELEAHMDGKATMRRGRPVKTTVASSMGSALVSPVPLPAKGELEKGPRDFATSMDSKATIRRDWPPKPSMASGPGPELASPKPLPAKAELRDLTAHMDGKATVRRDWPPKNSGISGPGPDPVSPGPLPAKAELDKELRDLAVHMDSKATVRRDWPAKSSVPSVSGPESASPGAKAELDKELRDLAAHMDSKATVRRDWPVRASTLSGSGDEPVSPGPLPAKAELDKELRDLAAHMDGKAAVRRDWPAKASVISSPGPGLASPVPLPAKAVREKELRELEAHADTRAAMRRGRPANIAVASVPADGLASPVPLLSPSPLPSLPARPTVRAATVTDDLISFRDDLPPSSPAAESKSNLGPTSVASPADSSPAEEPFRGVSDLIARWQAHAENPTASGIMRPPGPKAGTGAGGIAASGNGSPANTEQPTRRGRLPGRDI</sequence>
<feature type="region of interest" description="Disordered" evidence="9">
    <location>
        <begin position="562"/>
        <end position="596"/>
    </location>
</feature>
<evidence type="ECO:0000256" key="9">
    <source>
        <dbReference type="SAM" id="MobiDB-lite"/>
    </source>
</evidence>
<keyword evidence="4" id="KW-0547">Nucleotide-binding</keyword>
<keyword evidence="12" id="KW-1185">Reference proteome</keyword>
<dbReference type="SMART" id="SM00220">
    <property type="entry name" value="S_TKc"/>
    <property type="match status" value="1"/>
</dbReference>
<comment type="caution">
    <text evidence="11">The sequence shown here is derived from an EMBL/GenBank/DDBJ whole genome shotgun (WGS) entry which is preliminary data.</text>
</comment>
<dbReference type="PROSITE" id="PS00108">
    <property type="entry name" value="PROTEIN_KINASE_ST"/>
    <property type="match status" value="1"/>
</dbReference>
<keyword evidence="3 11" id="KW-0808">Transferase</keyword>
<feature type="domain" description="Protein kinase" evidence="10">
    <location>
        <begin position="34"/>
        <end position="348"/>
    </location>
</feature>
<dbReference type="InterPro" id="IPR008271">
    <property type="entry name" value="Ser/Thr_kinase_AS"/>
</dbReference>
<dbReference type="GO" id="GO:0004674">
    <property type="term" value="F:protein serine/threonine kinase activity"/>
    <property type="evidence" value="ECO:0007669"/>
    <property type="project" value="UniProtKB-KW"/>
</dbReference>
<feature type="compositionally biased region" description="Basic residues" evidence="9">
    <location>
        <begin position="893"/>
        <end position="902"/>
    </location>
</feature>
<dbReference type="PANTHER" id="PTHR22967:SF57">
    <property type="entry name" value="AUXILIN, ISOFORM A-RELATED"/>
    <property type="match status" value="1"/>
</dbReference>
<evidence type="ECO:0000313" key="11">
    <source>
        <dbReference type="EMBL" id="KAK0520448.1"/>
    </source>
</evidence>
<dbReference type="GO" id="GO:0005524">
    <property type="term" value="F:ATP binding"/>
    <property type="evidence" value="ECO:0007669"/>
    <property type="project" value="UniProtKB-KW"/>
</dbReference>
<keyword evidence="6" id="KW-0067">ATP-binding</keyword>
<feature type="compositionally biased region" description="Basic and acidic residues" evidence="9">
    <location>
        <begin position="562"/>
        <end position="574"/>
    </location>
</feature>
<evidence type="ECO:0000256" key="7">
    <source>
        <dbReference type="ARBA" id="ARBA00047899"/>
    </source>
</evidence>
<dbReference type="PANTHER" id="PTHR22967">
    <property type="entry name" value="SERINE/THREONINE PROTEIN KINASE"/>
    <property type="match status" value="1"/>
</dbReference>
<keyword evidence="5 11" id="KW-0418">Kinase</keyword>
<dbReference type="GO" id="GO:0007015">
    <property type="term" value="P:actin filament organization"/>
    <property type="evidence" value="ECO:0007669"/>
    <property type="project" value="TreeGrafter"/>
</dbReference>
<evidence type="ECO:0000256" key="8">
    <source>
        <dbReference type="ARBA" id="ARBA00048679"/>
    </source>
</evidence>